<evidence type="ECO:0000313" key="2">
    <source>
        <dbReference type="EMBL" id="MBF1129575.1"/>
    </source>
</evidence>
<name>A0A930B8R0_9FIRM</name>
<dbReference type="PANTHER" id="PTHR48101:SF4">
    <property type="entry name" value="METHYLMALONYL-COA MUTASE, MITOCHONDRIAL"/>
    <property type="match status" value="1"/>
</dbReference>
<dbReference type="GO" id="GO:0004494">
    <property type="term" value="F:methylmalonyl-CoA mutase activity"/>
    <property type="evidence" value="ECO:0007669"/>
    <property type="project" value="TreeGrafter"/>
</dbReference>
<dbReference type="EMBL" id="JABZMK010000034">
    <property type="protein sequence ID" value="MBF1129575.1"/>
    <property type="molecule type" value="Genomic_DNA"/>
</dbReference>
<dbReference type="Pfam" id="PF01642">
    <property type="entry name" value="MM_CoA_mutase"/>
    <property type="match status" value="1"/>
</dbReference>
<dbReference type="GO" id="GO:0031419">
    <property type="term" value="F:cobalamin binding"/>
    <property type="evidence" value="ECO:0007669"/>
    <property type="project" value="InterPro"/>
</dbReference>
<dbReference type="PANTHER" id="PTHR48101">
    <property type="entry name" value="METHYLMALONYL-COA MUTASE, MITOCHONDRIAL-RELATED"/>
    <property type="match status" value="1"/>
</dbReference>
<comment type="caution">
    <text evidence="2">The sequence shown here is derived from an EMBL/GenBank/DDBJ whole genome shotgun (WGS) entry which is preliminary data.</text>
</comment>
<protein>
    <submittedName>
        <fullName evidence="2">Acyl-CoA mutase large subunit family protein</fullName>
    </submittedName>
</protein>
<proteinExistence type="predicted"/>
<dbReference type="Gene3D" id="3.20.20.240">
    <property type="entry name" value="Methylmalonyl-CoA mutase"/>
    <property type="match status" value="1"/>
</dbReference>
<gene>
    <name evidence="2" type="ORF">HXL70_05960</name>
</gene>
<dbReference type="InterPro" id="IPR016176">
    <property type="entry name" value="Cbl-dep_enz_cat"/>
</dbReference>
<dbReference type="SUPFAM" id="SSF51703">
    <property type="entry name" value="Cobalamin (vitamin B12)-dependent enzymes"/>
    <property type="match status" value="1"/>
</dbReference>
<feature type="non-terminal residue" evidence="2">
    <location>
        <position position="421"/>
    </location>
</feature>
<organism evidence="2 3">
    <name type="scientific">Dialister invisus</name>
    <dbReference type="NCBI Taxonomy" id="218538"/>
    <lineage>
        <taxon>Bacteria</taxon>
        <taxon>Bacillati</taxon>
        <taxon>Bacillota</taxon>
        <taxon>Negativicutes</taxon>
        <taxon>Veillonellales</taxon>
        <taxon>Veillonellaceae</taxon>
        <taxon>Dialister</taxon>
    </lineage>
</organism>
<sequence>MAEQNTQESVKQLTDKELEAILRKSNEKADFPEVKFDEFEKPTYEEWVEACNALLKGKPFDKIMFTKTYEGITFDPIYTWRTGPSATDKILPTDDYPGMGDFLRGATVNGYKCAPWGIAQACDETLPKENNELLKHEIDRGSTVYNVRIDTATADGIDVMDAEKPGDIGVSITALEDMHTLLDGLDMEKIPFMMYAGTSSLRMLALVAATLKAKGKDVSKVKGVIGANPIAQLIKRGKLNQPLEELYDEMAESIRWTRKNAPQLRTIFVRSDIFSNGGANAVQEVAYTFAIAVEYIREMQKRGIDIHDIAQSLQFAFNTGATFYIEIAKLRAARQVWSNIMKAFGAEEKDRSCKIHARPAMFTKTIFDIGVNMLRETTQIFSAVVGGVDSYENDPYDATVRKGDEFSRRIARNVHIMLQEE</sequence>
<reference evidence="2" key="1">
    <citation type="submission" date="2020-04" db="EMBL/GenBank/DDBJ databases">
        <title>Deep metagenomics examines the oral microbiome during advanced dental caries in children, revealing novel taxa and co-occurrences with host molecules.</title>
        <authorList>
            <person name="Baker J.L."/>
            <person name="Morton J.T."/>
            <person name="Dinis M."/>
            <person name="Alvarez R."/>
            <person name="Tran N.C."/>
            <person name="Knight R."/>
            <person name="Edlund A."/>
        </authorList>
    </citation>
    <scope>NUCLEOTIDE SEQUENCE</scope>
    <source>
        <strain evidence="2">JCVI_32_bin.14</strain>
    </source>
</reference>
<dbReference type="Proteomes" id="UP000757890">
    <property type="component" value="Unassembled WGS sequence"/>
</dbReference>
<evidence type="ECO:0000313" key="3">
    <source>
        <dbReference type="Proteomes" id="UP000757890"/>
    </source>
</evidence>
<feature type="domain" description="Methylmalonyl-CoA mutase alpha/beta chain catalytic" evidence="1">
    <location>
        <begin position="67"/>
        <end position="421"/>
    </location>
</feature>
<evidence type="ECO:0000259" key="1">
    <source>
        <dbReference type="Pfam" id="PF01642"/>
    </source>
</evidence>
<dbReference type="GO" id="GO:0019678">
    <property type="term" value="P:propionate metabolic process, methylmalonyl pathway"/>
    <property type="evidence" value="ECO:0007669"/>
    <property type="project" value="TreeGrafter"/>
</dbReference>
<dbReference type="GO" id="GO:0005737">
    <property type="term" value="C:cytoplasm"/>
    <property type="evidence" value="ECO:0007669"/>
    <property type="project" value="TreeGrafter"/>
</dbReference>
<dbReference type="AlphaFoldDB" id="A0A930B8R0"/>
<dbReference type="InterPro" id="IPR006099">
    <property type="entry name" value="MeMalonylCoA_mutase_a/b_cat"/>
</dbReference>
<accession>A0A930B8R0</accession>